<keyword evidence="2" id="KW-1185">Reference proteome</keyword>
<accession>R4XLM3</accession>
<gene>
    <name evidence="1" type="ORF">TAPDE_004598</name>
</gene>
<dbReference type="Proteomes" id="UP000013776">
    <property type="component" value="Unassembled WGS sequence"/>
</dbReference>
<sequence length="232" mass="26654">MMYRARGRPHRKCRKVPKSEIASLPAEIFSDLDRLSDSGAQRLLSPEASSQKRDHRIKSRLSTLVKRRIDQEHDYNLQFHYTCPVGQVMQETFRVKIKYVDETGLVTFHPVNNVVTFGPVSSHHGLGNGPIDFHGYMFAHNRRHHTDPHTGDGQVCLYKFRAYIEGEVLTSNMNAAVSEPVNWDDYQSIFEPEVTEECFQFDMHRGVSEICALQTEALMCTVHNVYVTLVEE</sequence>
<comment type="caution">
    <text evidence="1">The sequence shown here is derived from an EMBL/GenBank/DDBJ whole genome shotgun (WGS) entry which is preliminary data.</text>
</comment>
<name>R4XLM3_TAPDE</name>
<dbReference type="VEuPathDB" id="FungiDB:TAPDE_004598"/>
<reference evidence="1 2" key="1">
    <citation type="journal article" date="2013" name="MBio">
        <title>Genome sequencing of the plant pathogen Taphrina deformans, the causal agent of peach leaf curl.</title>
        <authorList>
            <person name="Cisse O.H."/>
            <person name="Almeida J.M.G.C.F."/>
            <person name="Fonseca A."/>
            <person name="Kumar A.A."/>
            <person name="Salojaervi J."/>
            <person name="Overmyer K."/>
            <person name="Hauser P.M."/>
            <person name="Pagni M."/>
        </authorList>
    </citation>
    <scope>NUCLEOTIDE SEQUENCE [LARGE SCALE GENOMIC DNA]</scope>
    <source>
        <strain evidence="2">PYCC 5710 / ATCC 11124 / CBS 356.35 / IMI 108563 / JCM 9778 / NBRC 8474</strain>
    </source>
</reference>
<protein>
    <submittedName>
        <fullName evidence="1">Uncharacterized protein</fullName>
    </submittedName>
</protein>
<proteinExistence type="predicted"/>
<dbReference type="EMBL" id="CAHR02000211">
    <property type="protein sequence ID" value="CCG84195.1"/>
    <property type="molecule type" value="Genomic_DNA"/>
</dbReference>
<evidence type="ECO:0000313" key="1">
    <source>
        <dbReference type="EMBL" id="CCG84195.1"/>
    </source>
</evidence>
<evidence type="ECO:0000313" key="2">
    <source>
        <dbReference type="Proteomes" id="UP000013776"/>
    </source>
</evidence>
<organism evidence="1 2">
    <name type="scientific">Taphrina deformans (strain PYCC 5710 / ATCC 11124 / CBS 356.35 / IMI 108563 / JCM 9778 / NBRC 8474)</name>
    <name type="common">Peach leaf curl fungus</name>
    <name type="synonym">Lalaria deformans</name>
    <dbReference type="NCBI Taxonomy" id="1097556"/>
    <lineage>
        <taxon>Eukaryota</taxon>
        <taxon>Fungi</taxon>
        <taxon>Dikarya</taxon>
        <taxon>Ascomycota</taxon>
        <taxon>Taphrinomycotina</taxon>
        <taxon>Taphrinomycetes</taxon>
        <taxon>Taphrinales</taxon>
        <taxon>Taphrinaceae</taxon>
        <taxon>Taphrina</taxon>
    </lineage>
</organism>
<dbReference type="AlphaFoldDB" id="R4XLM3"/>